<evidence type="ECO:0000256" key="3">
    <source>
        <dbReference type="ARBA" id="ARBA00023163"/>
    </source>
</evidence>
<dbReference type="PANTHER" id="PTHR47506">
    <property type="entry name" value="TRANSCRIPTIONAL REGULATORY PROTEIN"/>
    <property type="match status" value="1"/>
</dbReference>
<keyword evidence="2 4" id="KW-0238">DNA-binding</keyword>
<gene>
    <name evidence="6" type="ORF">PPGU16_40860</name>
</gene>
<dbReference type="SUPFAM" id="SSF46689">
    <property type="entry name" value="Homeodomain-like"/>
    <property type="match status" value="1"/>
</dbReference>
<accession>A0A7I8BRP8</accession>
<protein>
    <submittedName>
        <fullName evidence="6">TetR family transcriptional regulator</fullName>
    </submittedName>
</protein>
<sequence>MPRPANPQVRSRLLSVGRDVVHDRGFNGCGVQDITTAAGVPKGSFYNYFESKEMFAAEILEDYWQSIEDRHGPILYDARIRPLARVAKFFRALTDDHSKSDFALGCLIGNLSLELSNASDEARSKLLALLARWQEALAACLREAQERNELDRKQNVDELAAILIEAYEGAAMRGKIEQSGNAYERFEKVVMPRLLR</sequence>
<evidence type="ECO:0000313" key="6">
    <source>
        <dbReference type="EMBL" id="BCF91019.1"/>
    </source>
</evidence>
<keyword evidence="3" id="KW-0804">Transcription</keyword>
<keyword evidence="1" id="KW-0805">Transcription regulation</keyword>
<proteinExistence type="predicted"/>
<organism evidence="6 7">
    <name type="scientific">Paraburkholderia largidicola</name>
    <dbReference type="NCBI Taxonomy" id="3014751"/>
    <lineage>
        <taxon>Bacteria</taxon>
        <taxon>Pseudomonadati</taxon>
        <taxon>Pseudomonadota</taxon>
        <taxon>Betaproteobacteria</taxon>
        <taxon>Burkholderiales</taxon>
        <taxon>Burkholderiaceae</taxon>
        <taxon>Paraburkholderia</taxon>
    </lineage>
</organism>
<dbReference type="InterPro" id="IPR009057">
    <property type="entry name" value="Homeodomain-like_sf"/>
</dbReference>
<dbReference type="Pfam" id="PF16925">
    <property type="entry name" value="TetR_C_13"/>
    <property type="match status" value="1"/>
</dbReference>
<evidence type="ECO:0000259" key="5">
    <source>
        <dbReference type="PROSITE" id="PS50977"/>
    </source>
</evidence>
<dbReference type="InterPro" id="IPR036271">
    <property type="entry name" value="Tet_transcr_reg_TetR-rel_C_sf"/>
</dbReference>
<dbReference type="Pfam" id="PF00440">
    <property type="entry name" value="TetR_N"/>
    <property type="match status" value="1"/>
</dbReference>
<evidence type="ECO:0000256" key="2">
    <source>
        <dbReference type="ARBA" id="ARBA00023125"/>
    </source>
</evidence>
<dbReference type="PRINTS" id="PR00455">
    <property type="entry name" value="HTHTETR"/>
</dbReference>
<reference evidence="6 7" key="1">
    <citation type="journal article" date="2020" name="Genes (Basel)">
        <title>Genomic Comparison of Insect Gut Symbionts from Divergent Burkholderia Subclades.</title>
        <authorList>
            <person name="Takeshita K."/>
            <person name="Kikuchi Y."/>
        </authorList>
    </citation>
    <scope>NUCLEOTIDE SEQUENCE [LARGE SCALE GENOMIC DNA]</scope>
    <source>
        <strain evidence="6 7">PGU16</strain>
    </source>
</reference>
<dbReference type="InterPro" id="IPR001647">
    <property type="entry name" value="HTH_TetR"/>
</dbReference>
<evidence type="ECO:0000313" key="7">
    <source>
        <dbReference type="Proteomes" id="UP000510888"/>
    </source>
</evidence>
<keyword evidence="7" id="KW-1185">Reference proteome</keyword>
<dbReference type="PANTHER" id="PTHR47506:SF6">
    <property type="entry name" value="HTH-TYPE TRANSCRIPTIONAL REPRESSOR NEMR"/>
    <property type="match status" value="1"/>
</dbReference>
<dbReference type="Gene3D" id="1.10.357.10">
    <property type="entry name" value="Tetracycline Repressor, domain 2"/>
    <property type="match status" value="1"/>
</dbReference>
<dbReference type="SUPFAM" id="SSF48498">
    <property type="entry name" value="Tetracyclin repressor-like, C-terminal domain"/>
    <property type="match status" value="1"/>
</dbReference>
<dbReference type="PROSITE" id="PS50977">
    <property type="entry name" value="HTH_TETR_2"/>
    <property type="match status" value="1"/>
</dbReference>
<dbReference type="AlphaFoldDB" id="A0A7I8BRP8"/>
<feature type="DNA-binding region" description="H-T-H motif" evidence="4">
    <location>
        <begin position="30"/>
        <end position="49"/>
    </location>
</feature>
<dbReference type="InterPro" id="IPR011075">
    <property type="entry name" value="TetR_C"/>
</dbReference>
<dbReference type="KEGG" id="plad:PPGU16_40860"/>
<dbReference type="EMBL" id="AP023175">
    <property type="protein sequence ID" value="BCF91019.1"/>
    <property type="molecule type" value="Genomic_DNA"/>
</dbReference>
<dbReference type="GO" id="GO:0003677">
    <property type="term" value="F:DNA binding"/>
    <property type="evidence" value="ECO:0007669"/>
    <property type="project" value="UniProtKB-UniRule"/>
</dbReference>
<name>A0A7I8BRP8_9BURK</name>
<feature type="domain" description="HTH tetR-type" evidence="5">
    <location>
        <begin position="7"/>
        <end position="67"/>
    </location>
</feature>
<evidence type="ECO:0000256" key="4">
    <source>
        <dbReference type="PROSITE-ProRule" id="PRU00335"/>
    </source>
</evidence>
<dbReference type="Proteomes" id="UP000510888">
    <property type="component" value="Chromosome 2"/>
</dbReference>
<evidence type="ECO:0000256" key="1">
    <source>
        <dbReference type="ARBA" id="ARBA00023015"/>
    </source>
</evidence>